<keyword evidence="1" id="KW-0812">Transmembrane</keyword>
<evidence type="ECO:0000313" key="2">
    <source>
        <dbReference type="EMBL" id="SHH04573.1"/>
    </source>
</evidence>
<evidence type="ECO:0008006" key="4">
    <source>
        <dbReference type="Google" id="ProtNLM"/>
    </source>
</evidence>
<keyword evidence="1" id="KW-0472">Membrane</keyword>
<dbReference type="EMBL" id="FQVN01000019">
    <property type="protein sequence ID" value="SHH04573.1"/>
    <property type="molecule type" value="Genomic_DNA"/>
</dbReference>
<dbReference type="RefSeq" id="WP_200797739.1">
    <property type="nucleotide sequence ID" value="NZ_FQVN01000019.1"/>
</dbReference>
<name>A0A1M5PTI2_STRHI</name>
<evidence type="ECO:0000256" key="1">
    <source>
        <dbReference type="SAM" id="Phobius"/>
    </source>
</evidence>
<accession>A0A1M5PTI2</accession>
<dbReference type="STRING" id="2017.SAMN05444320_11954"/>
<proteinExistence type="predicted"/>
<evidence type="ECO:0000313" key="3">
    <source>
        <dbReference type="Proteomes" id="UP000184501"/>
    </source>
</evidence>
<dbReference type="Pfam" id="PF14015">
    <property type="entry name" value="DUF4231"/>
    <property type="match status" value="1"/>
</dbReference>
<dbReference type="NCBIfam" id="NF033634">
    <property type="entry name" value="SLATT_1"/>
    <property type="match status" value="1"/>
</dbReference>
<keyword evidence="1" id="KW-1133">Transmembrane helix</keyword>
<feature type="transmembrane region" description="Helical" evidence="1">
    <location>
        <begin position="151"/>
        <end position="169"/>
    </location>
</feature>
<feature type="transmembrane region" description="Helical" evidence="1">
    <location>
        <begin position="40"/>
        <end position="62"/>
    </location>
</feature>
<reference evidence="2 3" key="1">
    <citation type="submission" date="2016-11" db="EMBL/GenBank/DDBJ databases">
        <authorList>
            <person name="Jaros S."/>
            <person name="Januszkiewicz K."/>
            <person name="Wedrychowicz H."/>
        </authorList>
    </citation>
    <scope>NUCLEOTIDE SEQUENCE [LARGE SCALE GENOMIC DNA]</scope>
    <source>
        <strain evidence="2 3">DSM 44523</strain>
    </source>
</reference>
<dbReference type="AlphaFoldDB" id="A0A1M5PTI2"/>
<feature type="transmembrane region" description="Helical" evidence="1">
    <location>
        <begin position="175"/>
        <end position="197"/>
    </location>
</feature>
<dbReference type="Proteomes" id="UP000184501">
    <property type="component" value="Unassembled WGS sequence"/>
</dbReference>
<gene>
    <name evidence="2" type="ORF">SAMN05444320_11954</name>
</gene>
<keyword evidence="3" id="KW-1185">Reference proteome</keyword>
<dbReference type="InterPro" id="IPR025325">
    <property type="entry name" value="DUF4231"/>
</dbReference>
<feature type="transmembrane region" description="Helical" evidence="1">
    <location>
        <begin position="68"/>
        <end position="89"/>
    </location>
</feature>
<sequence length="269" mass="29979">MAGVGTGAGEIEARKRDNAKKLDAKETQLSELRVALRLRAVWLVASLAVCGVLGWATVVGIWRSHPLPFSYVGLLAGLVSAAFAAHRVLGMRPRLASLRYELLELENLRTELTAAGESDPLTALRIYRVESLEDADDYRAQARRNRRVHNFFQGIIILGSIIVTSLTSAGLEEPWFRWAAVVTAALVSVSAGFTGYFKYRERSFNQQQTADAIEKEYVAAELRIDQYDGCSEEQALRKFALKVEDLKEEQRKRELQLEQSSPAQAHKAS</sequence>
<organism evidence="2 3">
    <name type="scientific">Streptoalloteichus hindustanus</name>
    <dbReference type="NCBI Taxonomy" id="2017"/>
    <lineage>
        <taxon>Bacteria</taxon>
        <taxon>Bacillati</taxon>
        <taxon>Actinomycetota</taxon>
        <taxon>Actinomycetes</taxon>
        <taxon>Pseudonocardiales</taxon>
        <taxon>Pseudonocardiaceae</taxon>
        <taxon>Streptoalloteichus</taxon>
    </lineage>
</organism>
<protein>
    <recommendedName>
        <fullName evidence="4">SMODS and SLOG-associating 2TM effector domain-containing protein</fullName>
    </recommendedName>
</protein>